<organism evidence="1 2">
    <name type="scientific">Datura stramonium</name>
    <name type="common">Jimsonweed</name>
    <name type="synonym">Common thornapple</name>
    <dbReference type="NCBI Taxonomy" id="4076"/>
    <lineage>
        <taxon>Eukaryota</taxon>
        <taxon>Viridiplantae</taxon>
        <taxon>Streptophyta</taxon>
        <taxon>Embryophyta</taxon>
        <taxon>Tracheophyta</taxon>
        <taxon>Spermatophyta</taxon>
        <taxon>Magnoliopsida</taxon>
        <taxon>eudicotyledons</taxon>
        <taxon>Gunneridae</taxon>
        <taxon>Pentapetalae</taxon>
        <taxon>asterids</taxon>
        <taxon>lamiids</taxon>
        <taxon>Solanales</taxon>
        <taxon>Solanaceae</taxon>
        <taxon>Solanoideae</taxon>
        <taxon>Datureae</taxon>
        <taxon>Datura</taxon>
    </lineage>
</organism>
<comment type="caution">
    <text evidence="1">The sequence shown here is derived from an EMBL/GenBank/DDBJ whole genome shotgun (WGS) entry which is preliminary data.</text>
</comment>
<accession>A0ABS8WKI7</accession>
<evidence type="ECO:0000313" key="1">
    <source>
        <dbReference type="EMBL" id="MCE3049960.1"/>
    </source>
</evidence>
<reference evidence="1 2" key="1">
    <citation type="journal article" date="2021" name="BMC Genomics">
        <title>Datura genome reveals duplications of psychoactive alkaloid biosynthetic genes and high mutation rate following tissue culture.</title>
        <authorList>
            <person name="Rajewski A."/>
            <person name="Carter-House D."/>
            <person name="Stajich J."/>
            <person name="Litt A."/>
        </authorList>
    </citation>
    <scope>NUCLEOTIDE SEQUENCE [LARGE SCALE GENOMIC DNA]</scope>
    <source>
        <strain evidence="1">AR-01</strain>
    </source>
</reference>
<keyword evidence="2" id="KW-1185">Reference proteome</keyword>
<gene>
    <name evidence="1" type="ORF">HAX54_046214</name>
</gene>
<proteinExistence type="predicted"/>
<dbReference type="Proteomes" id="UP000823775">
    <property type="component" value="Unassembled WGS sequence"/>
</dbReference>
<protein>
    <submittedName>
        <fullName evidence="1">Uncharacterized protein</fullName>
    </submittedName>
</protein>
<evidence type="ECO:0000313" key="2">
    <source>
        <dbReference type="Proteomes" id="UP000823775"/>
    </source>
</evidence>
<name>A0ABS8WKI7_DATST</name>
<sequence length="117" mass="13512">MPINFGAVLRDKMRLSRENIQWRYYYCSLLTHFLQQHDIEEEEADLRLTLARHLVDKMIDLMGPAFSEPLDDDEPILLADEVDEGYDADVATTTMMMLDDANEVDGCDFVYNDADDS</sequence>
<dbReference type="EMBL" id="JACEIK010007262">
    <property type="protein sequence ID" value="MCE3049960.1"/>
    <property type="molecule type" value="Genomic_DNA"/>
</dbReference>